<dbReference type="SUPFAM" id="SSF48371">
    <property type="entry name" value="ARM repeat"/>
    <property type="match status" value="1"/>
</dbReference>
<dbReference type="Proteomes" id="UP001233999">
    <property type="component" value="Unassembled WGS sequence"/>
</dbReference>
<protein>
    <recommendedName>
        <fullName evidence="3">J domain-containing protein</fullName>
    </recommendedName>
</protein>
<evidence type="ECO:0000313" key="2">
    <source>
        <dbReference type="Proteomes" id="UP001233999"/>
    </source>
</evidence>
<reference evidence="1" key="2">
    <citation type="submission" date="2023-05" db="EMBL/GenBank/DDBJ databases">
        <authorList>
            <person name="Fouks B."/>
        </authorList>
    </citation>
    <scope>NUCLEOTIDE SEQUENCE</scope>
    <source>
        <strain evidence="1">Stay&amp;Tobe</strain>
        <tissue evidence="1">Testes</tissue>
    </source>
</reference>
<sequence>MHMKCLVATRVQNEEETVRKAYYRLLSNPIQTRIQNGRDRFEAVNRAYEFLCSRSSWASQGPNPDNIVLILRTQSILFHRYSEELHPYKYAGYPQLIKTIQLETADDQLFSKSAPLLAAASELAYHTVHCSALNAEELRRERGLDVLLDAYSRCVSVLSMSSKASDVSVQVCTHITRCFGVAAQFQGCRDKMVEMPQLVKDVCRILYFKHLIRLCAVATECVSALAVDGILQMQLLQAGALWHLLFFMFKYDFTLEEGGVERSEDANQQVNIFSYLSKIFKKHFAPL</sequence>
<dbReference type="GO" id="GO:0006898">
    <property type="term" value="P:receptor-mediated endocytosis"/>
    <property type="evidence" value="ECO:0007669"/>
    <property type="project" value="TreeGrafter"/>
</dbReference>
<dbReference type="GO" id="GO:0010008">
    <property type="term" value="C:endosome membrane"/>
    <property type="evidence" value="ECO:0007669"/>
    <property type="project" value="TreeGrafter"/>
</dbReference>
<keyword evidence="2" id="KW-1185">Reference proteome</keyword>
<organism evidence="1 2">
    <name type="scientific">Diploptera punctata</name>
    <name type="common">Pacific beetle cockroach</name>
    <dbReference type="NCBI Taxonomy" id="6984"/>
    <lineage>
        <taxon>Eukaryota</taxon>
        <taxon>Metazoa</taxon>
        <taxon>Ecdysozoa</taxon>
        <taxon>Arthropoda</taxon>
        <taxon>Hexapoda</taxon>
        <taxon>Insecta</taxon>
        <taxon>Pterygota</taxon>
        <taxon>Neoptera</taxon>
        <taxon>Polyneoptera</taxon>
        <taxon>Dictyoptera</taxon>
        <taxon>Blattodea</taxon>
        <taxon>Blaberoidea</taxon>
        <taxon>Blaberidae</taxon>
        <taxon>Diplopterinae</taxon>
        <taxon>Diploptera</taxon>
    </lineage>
</organism>
<dbReference type="GO" id="GO:2000641">
    <property type="term" value="P:regulation of early endosome to late endosome transport"/>
    <property type="evidence" value="ECO:0007669"/>
    <property type="project" value="InterPro"/>
</dbReference>
<dbReference type="InterPro" id="IPR044978">
    <property type="entry name" value="GRV2/DNAJC13"/>
</dbReference>
<reference evidence="1" key="1">
    <citation type="journal article" date="2023" name="IScience">
        <title>Live-bearing cockroach genome reveals convergent evolutionary mechanisms linked to viviparity in insects and beyond.</title>
        <authorList>
            <person name="Fouks B."/>
            <person name="Harrison M.C."/>
            <person name="Mikhailova A.A."/>
            <person name="Marchal E."/>
            <person name="English S."/>
            <person name="Carruthers M."/>
            <person name="Jennings E.C."/>
            <person name="Chiamaka E.L."/>
            <person name="Frigard R.A."/>
            <person name="Pippel M."/>
            <person name="Attardo G.M."/>
            <person name="Benoit J.B."/>
            <person name="Bornberg-Bauer E."/>
            <person name="Tobe S.S."/>
        </authorList>
    </citation>
    <scope>NUCLEOTIDE SEQUENCE</scope>
    <source>
        <strain evidence="1">Stay&amp;Tobe</strain>
    </source>
</reference>
<dbReference type="EMBL" id="JASPKZ010006511">
    <property type="protein sequence ID" value="KAJ9587134.1"/>
    <property type="molecule type" value="Genomic_DNA"/>
</dbReference>
<dbReference type="PANTHER" id="PTHR36983:SF2">
    <property type="entry name" value="DNAJ HOMOLOG SUBFAMILY C MEMBER 13"/>
    <property type="match status" value="1"/>
</dbReference>
<dbReference type="GO" id="GO:0007032">
    <property type="term" value="P:endosome organization"/>
    <property type="evidence" value="ECO:0007669"/>
    <property type="project" value="InterPro"/>
</dbReference>
<proteinExistence type="predicted"/>
<evidence type="ECO:0000313" key="1">
    <source>
        <dbReference type="EMBL" id="KAJ9587134.1"/>
    </source>
</evidence>
<feature type="non-terminal residue" evidence="1">
    <location>
        <position position="1"/>
    </location>
</feature>
<evidence type="ECO:0008006" key="3">
    <source>
        <dbReference type="Google" id="ProtNLM"/>
    </source>
</evidence>
<dbReference type="InterPro" id="IPR016024">
    <property type="entry name" value="ARM-type_fold"/>
</dbReference>
<accession>A0AAD7ZUI8</accession>
<dbReference type="AlphaFoldDB" id="A0AAD7ZUI8"/>
<dbReference type="PANTHER" id="PTHR36983">
    <property type="entry name" value="DNAJ HOMOLOG SUBFAMILY C MEMBER 13"/>
    <property type="match status" value="1"/>
</dbReference>
<name>A0AAD7ZUI8_DIPPU</name>
<gene>
    <name evidence="1" type="ORF">L9F63_028294</name>
</gene>
<comment type="caution">
    <text evidence="1">The sequence shown here is derived from an EMBL/GenBank/DDBJ whole genome shotgun (WGS) entry which is preliminary data.</text>
</comment>